<dbReference type="AlphaFoldDB" id="A0A9D1PVV0"/>
<proteinExistence type="inferred from homology"/>
<keyword evidence="2" id="KW-1003">Cell membrane</keyword>
<dbReference type="InterPro" id="IPR050250">
    <property type="entry name" value="Macrolide_Exporter_MacB"/>
</dbReference>
<dbReference type="Proteomes" id="UP000886752">
    <property type="component" value="Unassembled WGS sequence"/>
</dbReference>
<evidence type="ECO:0000313" key="12">
    <source>
        <dbReference type="Proteomes" id="UP000886752"/>
    </source>
</evidence>
<feature type="region of interest" description="Disordered" evidence="7">
    <location>
        <begin position="101"/>
        <end position="121"/>
    </location>
</feature>
<evidence type="ECO:0000256" key="1">
    <source>
        <dbReference type="ARBA" id="ARBA00004651"/>
    </source>
</evidence>
<evidence type="ECO:0000313" key="11">
    <source>
        <dbReference type="EMBL" id="HIW00489.1"/>
    </source>
</evidence>
<dbReference type="EMBL" id="DXHV01000052">
    <property type="protein sequence ID" value="HIW00489.1"/>
    <property type="molecule type" value="Genomic_DNA"/>
</dbReference>
<dbReference type="GO" id="GO:0005886">
    <property type="term" value="C:plasma membrane"/>
    <property type="evidence" value="ECO:0007669"/>
    <property type="project" value="UniProtKB-SubCell"/>
</dbReference>
<evidence type="ECO:0000256" key="8">
    <source>
        <dbReference type="SAM" id="Phobius"/>
    </source>
</evidence>
<gene>
    <name evidence="11" type="ORF">H9894_04795</name>
</gene>
<keyword evidence="5 8" id="KW-0472">Membrane</keyword>
<feature type="transmembrane region" description="Helical" evidence="8">
    <location>
        <begin position="428"/>
        <end position="449"/>
    </location>
</feature>
<dbReference type="GO" id="GO:0022857">
    <property type="term" value="F:transmembrane transporter activity"/>
    <property type="evidence" value="ECO:0007669"/>
    <property type="project" value="TreeGrafter"/>
</dbReference>
<evidence type="ECO:0000256" key="4">
    <source>
        <dbReference type="ARBA" id="ARBA00022989"/>
    </source>
</evidence>
<evidence type="ECO:0000259" key="10">
    <source>
        <dbReference type="Pfam" id="PF12704"/>
    </source>
</evidence>
<dbReference type="Pfam" id="PF02687">
    <property type="entry name" value="FtsX"/>
    <property type="match status" value="1"/>
</dbReference>
<protein>
    <submittedName>
        <fullName evidence="11">ABC transporter permease</fullName>
    </submittedName>
</protein>
<dbReference type="PANTHER" id="PTHR30572">
    <property type="entry name" value="MEMBRANE COMPONENT OF TRANSPORTER-RELATED"/>
    <property type="match status" value="1"/>
</dbReference>
<evidence type="ECO:0000256" key="6">
    <source>
        <dbReference type="ARBA" id="ARBA00038076"/>
    </source>
</evidence>
<comment type="similarity">
    <text evidence="6">Belongs to the ABC-4 integral membrane protein family.</text>
</comment>
<feature type="transmembrane region" description="Helical" evidence="8">
    <location>
        <begin position="42"/>
        <end position="62"/>
    </location>
</feature>
<accession>A0A9D1PVV0</accession>
<evidence type="ECO:0000256" key="3">
    <source>
        <dbReference type="ARBA" id="ARBA00022692"/>
    </source>
</evidence>
<reference evidence="11" key="2">
    <citation type="submission" date="2021-04" db="EMBL/GenBank/DDBJ databases">
        <authorList>
            <person name="Gilroy R."/>
        </authorList>
    </citation>
    <scope>NUCLEOTIDE SEQUENCE</scope>
    <source>
        <strain evidence="11">ChiHecec2B26-446</strain>
    </source>
</reference>
<comment type="caution">
    <text evidence="11">The sequence shown here is derived from an EMBL/GenBank/DDBJ whole genome shotgun (WGS) entry which is preliminary data.</text>
</comment>
<feature type="transmembrane region" description="Helical" evidence="8">
    <location>
        <begin position="346"/>
        <end position="370"/>
    </location>
</feature>
<evidence type="ECO:0000259" key="9">
    <source>
        <dbReference type="Pfam" id="PF02687"/>
    </source>
</evidence>
<comment type="subcellular location">
    <subcellularLocation>
        <location evidence="1">Cell membrane</location>
        <topology evidence="1">Multi-pass membrane protein</topology>
    </subcellularLocation>
</comment>
<sequence length="469" mass="50472">MTQRLSRFNGLSGLFGLPSLARAARSLHMLCTMLARNRLRSVLATLGVFLGALLLTLILHVLESVNIMLEAEARRLGSHVATLTTTPVDFVRNSSVLAEQPAATDTGLSETARSAEEPTEEERLLESLGLEDDEAWRTQQAPKSAALTVEDIRALEKLLPQIDTAAPFVLVSGQAANGILLGNCQLLGTTTDFPALRHFFPAQGRFFTQEELEARARVCLLGASLAKRLFGSEKKALGRTVTVDKCTLTVIGVMEEKGMDPSGLRLDEMLILPVTTYCQRLGKQDHVSGAWLGLSSRDNLAALEEDILEILGKRHHLPEGRQDCTLAFAEQVDEMVTNALKLIRTLGLIGSGLSFAIGTLGILSIMTLLVRSRRLEIGMRRVVGATRKKILLQFVAEAAFLSTAGGLIGVTTALLLCALIALSGLLPGFFSASITLGVLILSILCGILAGSYPAWKAAHTDVLQALRES</sequence>
<dbReference type="PANTHER" id="PTHR30572:SF4">
    <property type="entry name" value="ABC TRANSPORTER PERMEASE YTRF"/>
    <property type="match status" value="1"/>
</dbReference>
<feature type="transmembrane region" description="Helical" evidence="8">
    <location>
        <begin position="391"/>
        <end position="422"/>
    </location>
</feature>
<evidence type="ECO:0000256" key="5">
    <source>
        <dbReference type="ARBA" id="ARBA00023136"/>
    </source>
</evidence>
<feature type="domain" description="ABC3 transporter permease C-terminal" evidence="9">
    <location>
        <begin position="350"/>
        <end position="461"/>
    </location>
</feature>
<keyword evidence="4 8" id="KW-1133">Transmembrane helix</keyword>
<dbReference type="Pfam" id="PF12704">
    <property type="entry name" value="MacB_PCD"/>
    <property type="match status" value="1"/>
</dbReference>
<dbReference type="InterPro" id="IPR003838">
    <property type="entry name" value="ABC3_permease_C"/>
</dbReference>
<organism evidence="11 12">
    <name type="scientific">Candidatus Desulfovibrio intestinipullorum</name>
    <dbReference type="NCBI Taxonomy" id="2838536"/>
    <lineage>
        <taxon>Bacteria</taxon>
        <taxon>Pseudomonadati</taxon>
        <taxon>Thermodesulfobacteriota</taxon>
        <taxon>Desulfovibrionia</taxon>
        <taxon>Desulfovibrionales</taxon>
        <taxon>Desulfovibrionaceae</taxon>
        <taxon>Desulfovibrio</taxon>
    </lineage>
</organism>
<reference evidence="11" key="1">
    <citation type="journal article" date="2021" name="PeerJ">
        <title>Extensive microbial diversity within the chicken gut microbiome revealed by metagenomics and culture.</title>
        <authorList>
            <person name="Gilroy R."/>
            <person name="Ravi A."/>
            <person name="Getino M."/>
            <person name="Pursley I."/>
            <person name="Horton D.L."/>
            <person name="Alikhan N.F."/>
            <person name="Baker D."/>
            <person name="Gharbi K."/>
            <person name="Hall N."/>
            <person name="Watson M."/>
            <person name="Adriaenssens E.M."/>
            <person name="Foster-Nyarko E."/>
            <person name="Jarju S."/>
            <person name="Secka A."/>
            <person name="Antonio M."/>
            <person name="Oren A."/>
            <person name="Chaudhuri R.R."/>
            <person name="La Ragione R."/>
            <person name="Hildebrand F."/>
            <person name="Pallen M.J."/>
        </authorList>
    </citation>
    <scope>NUCLEOTIDE SEQUENCE</scope>
    <source>
        <strain evidence="11">ChiHecec2B26-446</strain>
    </source>
</reference>
<evidence type="ECO:0000256" key="7">
    <source>
        <dbReference type="SAM" id="MobiDB-lite"/>
    </source>
</evidence>
<keyword evidence="3 8" id="KW-0812">Transmembrane</keyword>
<dbReference type="InterPro" id="IPR025857">
    <property type="entry name" value="MacB_PCD"/>
</dbReference>
<feature type="domain" description="MacB-like periplasmic core" evidence="10">
    <location>
        <begin position="41"/>
        <end position="308"/>
    </location>
</feature>
<evidence type="ECO:0000256" key="2">
    <source>
        <dbReference type="ARBA" id="ARBA00022475"/>
    </source>
</evidence>
<name>A0A9D1PVV0_9BACT</name>